<organism evidence="2 3">
    <name type="scientific">Conidiobolus coronatus (strain ATCC 28846 / CBS 209.66 / NRRL 28638)</name>
    <name type="common">Delacroixia coronata</name>
    <dbReference type="NCBI Taxonomy" id="796925"/>
    <lineage>
        <taxon>Eukaryota</taxon>
        <taxon>Fungi</taxon>
        <taxon>Fungi incertae sedis</taxon>
        <taxon>Zoopagomycota</taxon>
        <taxon>Entomophthoromycotina</taxon>
        <taxon>Entomophthoromycetes</taxon>
        <taxon>Entomophthorales</taxon>
        <taxon>Ancylistaceae</taxon>
        <taxon>Conidiobolus</taxon>
    </lineage>
</organism>
<proteinExistence type="predicted"/>
<feature type="transmembrane region" description="Helical" evidence="1">
    <location>
        <begin position="113"/>
        <end position="133"/>
    </location>
</feature>
<feature type="transmembrane region" description="Helical" evidence="1">
    <location>
        <begin position="62"/>
        <end position="79"/>
    </location>
</feature>
<keyword evidence="1" id="KW-1133">Transmembrane helix</keyword>
<name>A0A137PFS3_CONC2</name>
<reference evidence="2 3" key="1">
    <citation type="journal article" date="2015" name="Genome Biol. Evol.">
        <title>Phylogenomic analyses indicate that early fungi evolved digesting cell walls of algal ancestors of land plants.</title>
        <authorList>
            <person name="Chang Y."/>
            <person name="Wang S."/>
            <person name="Sekimoto S."/>
            <person name="Aerts A.L."/>
            <person name="Choi C."/>
            <person name="Clum A."/>
            <person name="LaButti K.M."/>
            <person name="Lindquist E.A."/>
            <person name="Yee Ngan C."/>
            <person name="Ohm R.A."/>
            <person name="Salamov A.A."/>
            <person name="Grigoriev I.V."/>
            <person name="Spatafora J.W."/>
            <person name="Berbee M.L."/>
        </authorList>
    </citation>
    <scope>NUCLEOTIDE SEQUENCE [LARGE SCALE GENOMIC DNA]</scope>
    <source>
        <strain evidence="2 3">NRRL 28638</strain>
    </source>
</reference>
<dbReference type="AlphaFoldDB" id="A0A137PFS3"/>
<dbReference type="EMBL" id="KQ964430">
    <property type="protein sequence ID" value="KXN73856.1"/>
    <property type="molecule type" value="Genomic_DNA"/>
</dbReference>
<gene>
    <name evidence="2" type="ORF">CONCODRAFT_83252</name>
</gene>
<evidence type="ECO:0000313" key="2">
    <source>
        <dbReference type="EMBL" id="KXN73856.1"/>
    </source>
</evidence>
<sequence>MYRLFVYTFNVARPGTRTWGSTSSYQSISNEGASNIEEGTTNESSADDILLDTKGNQTEHRLFTSFLLLLGVVNVNYLLTVHNIVINAITLVIAIFQIFVVVSYWTNCQQLGILFYNVCNLLAFILIATAILGEGDMAH</sequence>
<evidence type="ECO:0000313" key="3">
    <source>
        <dbReference type="Proteomes" id="UP000070444"/>
    </source>
</evidence>
<dbReference type="Proteomes" id="UP000070444">
    <property type="component" value="Unassembled WGS sequence"/>
</dbReference>
<evidence type="ECO:0000256" key="1">
    <source>
        <dbReference type="SAM" id="Phobius"/>
    </source>
</evidence>
<feature type="transmembrane region" description="Helical" evidence="1">
    <location>
        <begin position="85"/>
        <end position="106"/>
    </location>
</feature>
<protein>
    <submittedName>
        <fullName evidence="2">Uncharacterized protein</fullName>
    </submittedName>
</protein>
<keyword evidence="1" id="KW-0472">Membrane</keyword>
<accession>A0A137PFS3</accession>
<keyword evidence="3" id="KW-1185">Reference proteome</keyword>
<keyword evidence="1" id="KW-0812">Transmembrane</keyword>